<evidence type="ECO:0000256" key="2">
    <source>
        <dbReference type="SAM" id="Phobius"/>
    </source>
</evidence>
<gene>
    <name evidence="3" type="ORF">EHAR0213_LOCUS261</name>
</gene>
<evidence type="ECO:0000313" key="3">
    <source>
        <dbReference type="EMBL" id="CAE0341354.1"/>
    </source>
</evidence>
<keyword evidence="2" id="KW-0812">Transmembrane</keyword>
<reference evidence="3" key="1">
    <citation type="submission" date="2021-01" db="EMBL/GenBank/DDBJ databases">
        <authorList>
            <person name="Corre E."/>
            <person name="Pelletier E."/>
            <person name="Niang G."/>
            <person name="Scheremetjew M."/>
            <person name="Finn R."/>
            <person name="Kale V."/>
            <person name="Holt S."/>
            <person name="Cochrane G."/>
            <person name="Meng A."/>
            <person name="Brown T."/>
            <person name="Cohen L."/>
        </authorList>
    </citation>
    <scope>NUCLEOTIDE SEQUENCE</scope>
    <source>
        <strain evidence="3">FSP1.4</strain>
    </source>
</reference>
<feature type="transmembrane region" description="Helical" evidence="2">
    <location>
        <begin position="124"/>
        <end position="143"/>
    </location>
</feature>
<organism evidence="3">
    <name type="scientific">Euplotes harpa</name>
    <dbReference type="NCBI Taxonomy" id="151035"/>
    <lineage>
        <taxon>Eukaryota</taxon>
        <taxon>Sar</taxon>
        <taxon>Alveolata</taxon>
        <taxon>Ciliophora</taxon>
        <taxon>Intramacronucleata</taxon>
        <taxon>Spirotrichea</taxon>
        <taxon>Hypotrichia</taxon>
        <taxon>Euplotida</taxon>
        <taxon>Euplotidae</taxon>
        <taxon>Euplotes</taxon>
    </lineage>
</organism>
<protein>
    <submittedName>
        <fullName evidence="3">Uncharacterized protein</fullName>
    </submittedName>
</protein>
<keyword evidence="2" id="KW-1133">Transmembrane helix</keyword>
<dbReference type="EMBL" id="HBII01000644">
    <property type="protein sequence ID" value="CAE0341354.1"/>
    <property type="molecule type" value="Transcribed_RNA"/>
</dbReference>
<evidence type="ECO:0000256" key="1">
    <source>
        <dbReference type="SAM" id="MobiDB-lite"/>
    </source>
</evidence>
<feature type="region of interest" description="Disordered" evidence="1">
    <location>
        <begin position="218"/>
        <end position="245"/>
    </location>
</feature>
<feature type="compositionally biased region" description="Basic and acidic residues" evidence="1">
    <location>
        <begin position="218"/>
        <end position="228"/>
    </location>
</feature>
<sequence length="360" mass="41188">MRLCINKELKKGIRPTYLRLNILFYDFGVMNPFQFFYYWQFFLKRFLFAIMLVAWPQEKYLTLCFSTIMHMCTMLYVSYVKPFNSHVRNLSAIWSEIGMVALHGALFGFISAPSYQTNQHFMDYSMMFAVILLIVIIGNLLFASIDFIKPLYRLAVVLNIIEEKPVDPNANRMIEEFSLSDSDSLTEKNITVGSNEMENYGPDYTKEQIEIVNPKKKAEEKKLRDMRPRTPPKTEAPLVSNFGPKPIPLTQPKDMSQTANIGQKLMTPVDVGRLNQTAGAIQPTPLNQSRLTPLTPAQKESLFMTPIKSEEPKMTPRIQEIPKEGNLLTPSLGTGFAGGEFEKALKEAKDTQDYNFIKYS</sequence>
<accession>A0A7S3N4I6</accession>
<feature type="transmembrane region" description="Helical" evidence="2">
    <location>
        <begin position="92"/>
        <end position="112"/>
    </location>
</feature>
<feature type="transmembrane region" description="Helical" evidence="2">
    <location>
        <begin position="60"/>
        <end position="80"/>
    </location>
</feature>
<feature type="transmembrane region" description="Helical" evidence="2">
    <location>
        <begin position="20"/>
        <end position="40"/>
    </location>
</feature>
<dbReference type="AlphaFoldDB" id="A0A7S3N4I6"/>
<proteinExistence type="predicted"/>
<name>A0A7S3N4I6_9SPIT</name>
<keyword evidence="2" id="KW-0472">Membrane</keyword>